<dbReference type="InterPro" id="IPR039426">
    <property type="entry name" value="TonB-dep_rcpt-like"/>
</dbReference>
<feature type="chain" id="PRO_5045454364" evidence="13">
    <location>
        <begin position="31"/>
        <end position="1177"/>
    </location>
</feature>
<dbReference type="InterPro" id="IPR008969">
    <property type="entry name" value="CarboxyPept-like_regulatory"/>
</dbReference>
<evidence type="ECO:0000256" key="9">
    <source>
        <dbReference type="ARBA" id="ARBA00023136"/>
    </source>
</evidence>
<evidence type="ECO:0000256" key="12">
    <source>
        <dbReference type="RuleBase" id="RU003357"/>
    </source>
</evidence>
<gene>
    <name evidence="16" type="ORF">QTN47_06860</name>
</gene>
<evidence type="ECO:0000256" key="2">
    <source>
        <dbReference type="ARBA" id="ARBA00022448"/>
    </source>
</evidence>
<protein>
    <submittedName>
        <fullName evidence="16">SusC/RagA family TonB-linked outer membrane protein</fullName>
    </submittedName>
</protein>
<dbReference type="Gene3D" id="2.40.170.20">
    <property type="entry name" value="TonB-dependent receptor, beta-barrel domain"/>
    <property type="match status" value="1"/>
</dbReference>
<dbReference type="InterPro" id="IPR023996">
    <property type="entry name" value="TonB-dep_OMP_SusC/RagA"/>
</dbReference>
<evidence type="ECO:0000313" key="16">
    <source>
        <dbReference type="EMBL" id="MEX6687207.1"/>
    </source>
</evidence>
<dbReference type="Pfam" id="PF13715">
    <property type="entry name" value="CarbopepD_reg_2"/>
    <property type="match status" value="1"/>
</dbReference>
<keyword evidence="10 11" id="KW-0998">Cell outer membrane</keyword>
<dbReference type="InterPro" id="IPR037066">
    <property type="entry name" value="Plug_dom_sf"/>
</dbReference>
<evidence type="ECO:0000256" key="10">
    <source>
        <dbReference type="ARBA" id="ARBA00023237"/>
    </source>
</evidence>
<evidence type="ECO:0000256" key="3">
    <source>
        <dbReference type="ARBA" id="ARBA00022452"/>
    </source>
</evidence>
<dbReference type="RefSeq" id="WP_369328611.1">
    <property type="nucleotide sequence ID" value="NZ_JAULBC010000002.1"/>
</dbReference>
<accession>A0ABV3ZBH3</accession>
<comment type="similarity">
    <text evidence="11 12">Belongs to the TonB-dependent receptor family.</text>
</comment>
<evidence type="ECO:0000256" key="11">
    <source>
        <dbReference type="PROSITE-ProRule" id="PRU01360"/>
    </source>
</evidence>
<dbReference type="Pfam" id="PF07715">
    <property type="entry name" value="Plug"/>
    <property type="match status" value="1"/>
</dbReference>
<dbReference type="Gene3D" id="2.60.40.1120">
    <property type="entry name" value="Carboxypeptidase-like, regulatory domain"/>
    <property type="match status" value="1"/>
</dbReference>
<reference evidence="16 17" key="1">
    <citation type="submission" date="2023-07" db="EMBL/GenBank/DDBJ databases">
        <authorList>
            <person name="Lian W.-H."/>
        </authorList>
    </citation>
    <scope>NUCLEOTIDE SEQUENCE [LARGE SCALE GENOMIC DNA]</scope>
    <source>
        <strain evidence="16 17">SYSU DXS3180</strain>
    </source>
</reference>
<evidence type="ECO:0000256" key="1">
    <source>
        <dbReference type="ARBA" id="ARBA00004571"/>
    </source>
</evidence>
<proteinExistence type="inferred from homology"/>
<evidence type="ECO:0000256" key="8">
    <source>
        <dbReference type="ARBA" id="ARBA00023077"/>
    </source>
</evidence>
<dbReference type="InterPro" id="IPR036942">
    <property type="entry name" value="Beta-barrel_TonB_sf"/>
</dbReference>
<evidence type="ECO:0000256" key="6">
    <source>
        <dbReference type="ARBA" id="ARBA00023004"/>
    </source>
</evidence>
<dbReference type="PROSITE" id="PS52016">
    <property type="entry name" value="TONB_DEPENDENT_REC_3"/>
    <property type="match status" value="1"/>
</dbReference>
<dbReference type="Proteomes" id="UP001560573">
    <property type="component" value="Unassembled WGS sequence"/>
</dbReference>
<dbReference type="PANTHER" id="PTHR32552">
    <property type="entry name" value="FERRICHROME IRON RECEPTOR-RELATED"/>
    <property type="match status" value="1"/>
</dbReference>
<keyword evidence="3 11" id="KW-1134">Transmembrane beta strand</keyword>
<keyword evidence="4" id="KW-0410">Iron transport</keyword>
<organism evidence="16 17">
    <name type="scientific">Danxiaibacter flavus</name>
    <dbReference type="NCBI Taxonomy" id="3049108"/>
    <lineage>
        <taxon>Bacteria</taxon>
        <taxon>Pseudomonadati</taxon>
        <taxon>Bacteroidota</taxon>
        <taxon>Chitinophagia</taxon>
        <taxon>Chitinophagales</taxon>
        <taxon>Chitinophagaceae</taxon>
        <taxon>Danxiaibacter</taxon>
    </lineage>
</organism>
<feature type="domain" description="TonB-dependent receptor plug" evidence="15">
    <location>
        <begin position="238"/>
        <end position="366"/>
    </location>
</feature>
<keyword evidence="17" id="KW-1185">Reference proteome</keyword>
<keyword evidence="9 11" id="KW-0472">Membrane</keyword>
<evidence type="ECO:0000256" key="4">
    <source>
        <dbReference type="ARBA" id="ARBA00022496"/>
    </source>
</evidence>
<feature type="signal peptide" evidence="13">
    <location>
        <begin position="1"/>
        <end position="30"/>
    </location>
</feature>
<evidence type="ECO:0000259" key="14">
    <source>
        <dbReference type="Pfam" id="PF00593"/>
    </source>
</evidence>
<name>A0ABV3ZBH3_9BACT</name>
<sequence length="1177" mass="128776">MKKRLALRAFSTKWFVITFCCAYMPATLLAQDVAYVSTVSHKTTVSKTGARAGNVTLQNYMQRLQQQYGIYYSYQADSLKQFILTSLADETAGQPGADAQLKKTLSASGLTYEKVNNVYIIKQATENKSVAARKQLQLNAAYAADLVVKGTVSDSTGILPGVTISVKGTSKTTTTGTDGKYSISVSNPEAVLIFSYVGYTPAEVRVSGRAEINVAMTAAPQQLSSVVVTALGIKRQERSLGYSVAKLDGSAVSNVNAPNVANAMAGKVAGVNIRSVSPDPGASVFITIRGQRSFYGDNQPLIVVDGVPIRNSLNSNAGSPFGSGNNQIVDYGNPLSDISPDDIASVSILKGASASALYGGRAANGVILITTKTGSGVKKDLGVSINSSAMFDKAWQFPQFQNTFGSGDWTGTDDVISDASWGPRLDVGTKYVQWDSPLDANGDPVATPWVSYPNRVKDFYETGKTFTNNVSVTGANFRLSYTNLNNTGIVPNTDLKRNNLTLSAGTNLNKAIRLNTNIAYTVNSSKNRPTFNRGSVNNLVYTMPANINVQKLKNYWLPGEEGVKQNSPVPGGNDNPYFIAYESLNGYKRNRITGNVQLLIDITKDLSFMARTGVDYYNEDRESRRAFSTHSNPQGAYSLQKLSFSEQNTDFLFTYKKNITSKWFASISAGGNRMDQNTNNSVQATNTLVMPGIYSINNAAAGTTQNLSSTYKARKRINSLYAMAQVSYNNYVYLDLTARNDWSSTLPQENNSFFYPSASLSAILTDMFKIESNFLSYAKVRANASVAGRDIDPYQLYNTIALSYWGNQVMASNQTSLANNYLKPELSTSYEAGADLRFFSNRLGIDFTWYRTNIKNQKIDIPTTSASGYTSRSINAGEMRNRGIEITLKGTPVQNKNFSWDAGVTYTRNRNKVVALTDGISQISLGGQEGVNFYVKEGSEMGDMYGRTWQTVPDGPHKGEPLMNDAGEYETANDYVKIGNYNPDFMLGFTNTFRYKGFTLSALLDWRQGGQFYSYVAKNLLSDGRTTITVPGRDPQTGGLSWTDDQGTARTDGQILHGFVDDGTGKYVPNTKITDPENYYGTYYWDFPSRSTFSATYVKLREVSLDYTFTKKSLRRLPFTSVTFGLIARNLFSYTAAGVGYDPETAMVITNGTFTQGVGGWSLPNTRSFGCKLGINF</sequence>
<keyword evidence="2 11" id="KW-0813">Transport</keyword>
<dbReference type="InterPro" id="IPR023997">
    <property type="entry name" value="TonB-dep_OMP_SusC/RagA_CS"/>
</dbReference>
<keyword evidence="5 11" id="KW-0812">Transmembrane</keyword>
<dbReference type="EMBL" id="JAULBC010000002">
    <property type="protein sequence ID" value="MEX6687207.1"/>
    <property type="molecule type" value="Genomic_DNA"/>
</dbReference>
<evidence type="ECO:0000259" key="15">
    <source>
        <dbReference type="Pfam" id="PF07715"/>
    </source>
</evidence>
<dbReference type="Pfam" id="PF00593">
    <property type="entry name" value="TonB_dep_Rec_b-barrel"/>
    <property type="match status" value="1"/>
</dbReference>
<dbReference type="PANTHER" id="PTHR32552:SF81">
    <property type="entry name" value="TONB-DEPENDENT OUTER MEMBRANE RECEPTOR"/>
    <property type="match status" value="1"/>
</dbReference>
<dbReference type="NCBIfam" id="TIGR04057">
    <property type="entry name" value="SusC_RagA_signa"/>
    <property type="match status" value="1"/>
</dbReference>
<dbReference type="NCBIfam" id="TIGR04056">
    <property type="entry name" value="OMP_RagA_SusC"/>
    <property type="match status" value="1"/>
</dbReference>
<comment type="caution">
    <text evidence="16">The sequence shown here is derived from an EMBL/GenBank/DDBJ whole genome shotgun (WGS) entry which is preliminary data.</text>
</comment>
<keyword evidence="7" id="KW-0406">Ion transport</keyword>
<dbReference type="Gene3D" id="2.170.130.10">
    <property type="entry name" value="TonB-dependent receptor, plug domain"/>
    <property type="match status" value="1"/>
</dbReference>
<evidence type="ECO:0000256" key="5">
    <source>
        <dbReference type="ARBA" id="ARBA00022692"/>
    </source>
</evidence>
<comment type="subcellular location">
    <subcellularLocation>
        <location evidence="1 11">Cell outer membrane</location>
        <topology evidence="1 11">Multi-pass membrane protein</topology>
    </subcellularLocation>
</comment>
<keyword evidence="8 12" id="KW-0798">TonB box</keyword>
<keyword evidence="6" id="KW-0408">Iron</keyword>
<feature type="domain" description="TonB-dependent receptor-like beta-barrel" evidence="14">
    <location>
        <begin position="571"/>
        <end position="1018"/>
    </location>
</feature>
<evidence type="ECO:0000313" key="17">
    <source>
        <dbReference type="Proteomes" id="UP001560573"/>
    </source>
</evidence>
<dbReference type="SUPFAM" id="SSF56935">
    <property type="entry name" value="Porins"/>
    <property type="match status" value="1"/>
</dbReference>
<keyword evidence="13" id="KW-0732">Signal</keyword>
<evidence type="ECO:0000256" key="13">
    <source>
        <dbReference type="SAM" id="SignalP"/>
    </source>
</evidence>
<evidence type="ECO:0000256" key="7">
    <source>
        <dbReference type="ARBA" id="ARBA00023065"/>
    </source>
</evidence>
<dbReference type="InterPro" id="IPR012910">
    <property type="entry name" value="Plug_dom"/>
</dbReference>
<dbReference type="SUPFAM" id="SSF49464">
    <property type="entry name" value="Carboxypeptidase regulatory domain-like"/>
    <property type="match status" value="1"/>
</dbReference>
<dbReference type="InterPro" id="IPR000531">
    <property type="entry name" value="Beta-barrel_TonB"/>
</dbReference>